<dbReference type="EMBL" id="RJVU01037189">
    <property type="protein sequence ID" value="ROL46696.1"/>
    <property type="molecule type" value="Genomic_DNA"/>
</dbReference>
<proteinExistence type="predicted"/>
<evidence type="ECO:0000313" key="2">
    <source>
        <dbReference type="Proteomes" id="UP000281406"/>
    </source>
</evidence>
<dbReference type="AlphaFoldDB" id="A0A3N0YKD0"/>
<dbReference type="OrthoDB" id="8942252at2759"/>
<comment type="caution">
    <text evidence="1">The sequence shown here is derived from an EMBL/GenBank/DDBJ whole genome shotgun (WGS) entry which is preliminary data.</text>
</comment>
<keyword evidence="2" id="KW-1185">Reference proteome</keyword>
<evidence type="ECO:0000313" key="1">
    <source>
        <dbReference type="EMBL" id="ROL46696.1"/>
    </source>
</evidence>
<reference evidence="1 2" key="1">
    <citation type="submission" date="2018-10" db="EMBL/GenBank/DDBJ databases">
        <title>Genome assembly for a Yunnan-Guizhou Plateau 3E fish, Anabarilius grahami (Regan), and its evolutionary and genetic applications.</title>
        <authorList>
            <person name="Jiang W."/>
        </authorList>
    </citation>
    <scope>NUCLEOTIDE SEQUENCE [LARGE SCALE GENOMIC DNA]</scope>
    <source>
        <strain evidence="1">AG-KIZ</strain>
        <tissue evidence="1">Muscle</tissue>
    </source>
</reference>
<gene>
    <name evidence="1" type="ORF">DPX16_12589</name>
</gene>
<sequence>MAILVCPSLVQEHAKYANELLQYFVEKGRTLYGPEFLVYNTHSMLHIASDAENFGCLENCSAFMFENYLQTLKRMVRSGRNPLIQVAKRLEETPKVQKISTRAQDCAYILSEGKCCEVLQVSDKEERVLCRVYSKPYPLFASPCMSFLIGAYKFNQINTIIKWIPRSELTKHAIKINIEERTQIFLSVLHEF</sequence>
<dbReference type="PANTHER" id="PTHR33053">
    <property type="entry name" value="PROTEIN, PUTATIVE-RELATED"/>
    <property type="match status" value="1"/>
</dbReference>
<protein>
    <submittedName>
        <fullName evidence="1">Uncharacterized protein</fullName>
    </submittedName>
</protein>
<accession>A0A3N0YKD0</accession>
<dbReference type="PANTHER" id="PTHR33053:SF9">
    <property type="entry name" value="AGAP000105-PA"/>
    <property type="match status" value="1"/>
</dbReference>
<name>A0A3N0YKD0_ANAGA</name>
<organism evidence="1 2">
    <name type="scientific">Anabarilius grahami</name>
    <name type="common">Kanglang fish</name>
    <name type="synonym">Barilius grahami</name>
    <dbReference type="NCBI Taxonomy" id="495550"/>
    <lineage>
        <taxon>Eukaryota</taxon>
        <taxon>Metazoa</taxon>
        <taxon>Chordata</taxon>
        <taxon>Craniata</taxon>
        <taxon>Vertebrata</taxon>
        <taxon>Euteleostomi</taxon>
        <taxon>Actinopterygii</taxon>
        <taxon>Neopterygii</taxon>
        <taxon>Teleostei</taxon>
        <taxon>Ostariophysi</taxon>
        <taxon>Cypriniformes</taxon>
        <taxon>Xenocyprididae</taxon>
        <taxon>Xenocypridinae</taxon>
        <taxon>Xenocypridinae incertae sedis</taxon>
        <taxon>Anabarilius</taxon>
    </lineage>
</organism>
<dbReference type="Proteomes" id="UP000281406">
    <property type="component" value="Unassembled WGS sequence"/>
</dbReference>